<dbReference type="Pfam" id="PF00651">
    <property type="entry name" value="BTB"/>
    <property type="match status" value="1"/>
</dbReference>
<dbReference type="Gene3D" id="3.30.710.10">
    <property type="entry name" value="Potassium Channel Kv1.1, Chain A"/>
    <property type="match status" value="2"/>
</dbReference>
<dbReference type="InterPro" id="IPR000210">
    <property type="entry name" value="BTB/POZ_dom"/>
</dbReference>
<sequence length="686" mass="76610">MDLPKATNQPSAENLSSFEPIFLNTIIKQPNPPFISQLYTTGKYTDLIIKCQGKEFKVHRAIICSQSKPLAAAIDHGFKEATDGVFDFEEDEPEIVEYMIRYLYDGLYSVSKQQKHPDTATWGGNATSVMLDGTSLTGESASGSDAGFYFTTRSSRAPANSAISGLEKLFGSASPATQKLFPSSNGASIFGPPQAPRDSGRNMFSYVPQSGEKPSLLSLYREVSPHASPAPASENLFRPVSPSRLTSNLFGPAVPVNTPATGNLFAPNVSANDPTTATASPIQNLFGGPTENTSGNTIDAAKTPIRLSQGKFNWSGRGSLFGRSTTCGPSSENIELQAEDLIKHAKVYIMAEKYDIQPLKRLARQRYSFVADNYWNSCCFVQSIELIFDGTPDISEGDDLRKAVLEVASRYMKRLLAREDFAQMCQERGDIGFAILQWCSWSMIYQSKDYHGIELKCKGSIIFAHSAILLPRSAVLANREDGRWSVTETNLRQFDMSDHHSFIVNAALSYIYTSEYNDDPSGTSSNLNMLPRISPLPHQPPHSFTPAQNLDDSRLVFNTELYIFSRKYKIEMLEHLAAEKFRNVAHLASPPLFNSNTDVLERRPAFVAAGSLLCDNMPDLVDRKTDELWRNMKMISFTNYMILKDARWKDGEEKRIFWEREDFVTELLETGWHMHLDLSVRLRNMG</sequence>
<reference evidence="2 3" key="1">
    <citation type="submission" date="2017-12" db="EMBL/GenBank/DDBJ databases">
        <title>Comparative genomics of Botrytis spp.</title>
        <authorList>
            <person name="Valero-Jimenez C.A."/>
            <person name="Tapia P."/>
            <person name="Veloso J."/>
            <person name="Silva-Moreno E."/>
            <person name="Staats M."/>
            <person name="Valdes J.H."/>
            <person name="Van Kan J.A.L."/>
        </authorList>
    </citation>
    <scope>NUCLEOTIDE SEQUENCE [LARGE SCALE GENOMIC DNA]</scope>
    <source>
        <strain evidence="2 3">Bt9001</strain>
    </source>
</reference>
<evidence type="ECO:0000313" key="3">
    <source>
        <dbReference type="Proteomes" id="UP000297777"/>
    </source>
</evidence>
<dbReference type="PANTHER" id="PTHR47843:SF7">
    <property type="entry name" value="BTB DOMAIN-CONTAINING PROTEIN"/>
    <property type="match status" value="1"/>
</dbReference>
<feature type="domain" description="BTB" evidence="1">
    <location>
        <begin position="45"/>
        <end position="112"/>
    </location>
</feature>
<dbReference type="Proteomes" id="UP000297777">
    <property type="component" value="Unassembled WGS sequence"/>
</dbReference>
<proteinExistence type="predicted"/>
<evidence type="ECO:0000313" key="2">
    <source>
        <dbReference type="EMBL" id="TGO11730.1"/>
    </source>
</evidence>
<dbReference type="InterPro" id="IPR011333">
    <property type="entry name" value="SKP1/BTB/POZ_sf"/>
</dbReference>
<dbReference type="PROSITE" id="PS50097">
    <property type="entry name" value="BTB"/>
    <property type="match status" value="1"/>
</dbReference>
<dbReference type="CDD" id="cd18186">
    <property type="entry name" value="BTB_POZ_ZBTB_KLHL-like"/>
    <property type="match status" value="2"/>
</dbReference>
<accession>A0A4Z1EJU2</accession>
<dbReference type="AlphaFoldDB" id="A0A4Z1EJU2"/>
<gene>
    <name evidence="2" type="ORF">BTUL_0103g00270</name>
</gene>
<organism evidence="2 3">
    <name type="scientific">Botrytis tulipae</name>
    <dbReference type="NCBI Taxonomy" id="87230"/>
    <lineage>
        <taxon>Eukaryota</taxon>
        <taxon>Fungi</taxon>
        <taxon>Dikarya</taxon>
        <taxon>Ascomycota</taxon>
        <taxon>Pezizomycotina</taxon>
        <taxon>Leotiomycetes</taxon>
        <taxon>Helotiales</taxon>
        <taxon>Sclerotiniaceae</taxon>
        <taxon>Botrytis</taxon>
    </lineage>
</organism>
<evidence type="ECO:0000259" key="1">
    <source>
        <dbReference type="PROSITE" id="PS50097"/>
    </source>
</evidence>
<comment type="caution">
    <text evidence="2">The sequence shown here is derived from an EMBL/GenBank/DDBJ whole genome shotgun (WGS) entry which is preliminary data.</text>
</comment>
<name>A0A4Z1EJU2_9HELO</name>
<dbReference type="EMBL" id="PQXH01000103">
    <property type="protein sequence ID" value="TGO11730.1"/>
    <property type="molecule type" value="Genomic_DNA"/>
</dbReference>
<dbReference type="SUPFAM" id="SSF54695">
    <property type="entry name" value="POZ domain"/>
    <property type="match status" value="2"/>
</dbReference>
<dbReference type="PANTHER" id="PTHR47843">
    <property type="entry name" value="BTB DOMAIN-CONTAINING PROTEIN-RELATED"/>
    <property type="match status" value="1"/>
</dbReference>
<protein>
    <recommendedName>
        <fullName evidence="1">BTB domain-containing protein</fullName>
    </recommendedName>
</protein>
<keyword evidence="3" id="KW-1185">Reference proteome</keyword>
<dbReference type="OrthoDB" id="6359816at2759"/>